<feature type="transmembrane region" description="Helical" evidence="6">
    <location>
        <begin position="324"/>
        <end position="344"/>
    </location>
</feature>
<dbReference type="STRING" id="305900.GV64_00075"/>
<evidence type="ECO:0000256" key="2">
    <source>
        <dbReference type="ARBA" id="ARBA00022475"/>
    </source>
</evidence>
<accession>A0A081K5B5</accession>
<evidence type="ECO:0000256" key="1">
    <source>
        <dbReference type="ARBA" id="ARBA00004429"/>
    </source>
</evidence>
<proteinExistence type="predicted"/>
<feature type="transmembrane region" description="Helical" evidence="6">
    <location>
        <begin position="245"/>
        <end position="263"/>
    </location>
</feature>
<comment type="caution">
    <text evidence="7">The sequence shown here is derived from an EMBL/GenBank/DDBJ whole genome shotgun (WGS) entry which is preliminary data.</text>
</comment>
<dbReference type="RefSeq" id="WP_020582596.1">
    <property type="nucleotide sequence ID" value="NZ_JOJP01000001.1"/>
</dbReference>
<dbReference type="AlphaFoldDB" id="A0A081K5B5"/>
<dbReference type="PANTHER" id="PTHR47089:SF1">
    <property type="entry name" value="GUANOSINE ABC TRANSPORTER PERMEASE PROTEIN NUPP"/>
    <property type="match status" value="1"/>
</dbReference>
<evidence type="ECO:0000313" key="7">
    <source>
        <dbReference type="EMBL" id="KEI69341.1"/>
    </source>
</evidence>
<reference evidence="7 8" key="1">
    <citation type="submission" date="2014-06" db="EMBL/GenBank/DDBJ databases">
        <title>Whole Genome Sequences of Three Symbiotic Endozoicomonas Bacteria.</title>
        <authorList>
            <person name="Neave M.J."/>
            <person name="Apprill A."/>
            <person name="Voolstra C.R."/>
        </authorList>
    </citation>
    <scope>NUCLEOTIDE SEQUENCE [LARGE SCALE GENOMIC DNA]</scope>
    <source>
        <strain evidence="7 8">DSM 22380</strain>
    </source>
</reference>
<protein>
    <submittedName>
        <fullName evidence="7">Sugar ABC transporter permease</fullName>
    </submittedName>
</protein>
<sequence>MKISIERRPQDSNLMKYLSPLLAVLLTLMAGGVIFTLQGQDPWTGLYTFFILPISDSYGLSELGVKAAPILLCAMGLAVCFRANIWNIGAEGQLLMGALMGSWAALSWMDLEGIWVLPAVLMSGAVAGLLWALIPALLRNHFNTNEILTTIMLNYIALNLLLYAVHGPLKDPHGFNFPESALFTEAVTLPLLLEGTRLHIGLAFGLFAGVCIWVLMTKTFLGFQLKVIGLDVSAGHFAGFRERRLVYFSLLLCGALAGLAGISEVSGPIGQLVPSVSPGYGYAAIIVAFLGRLHPIGILLASLLMALVYMGGEMGQIDLGLPLAMGSLFQGMLLFFLLACDFLISYRFRIRTMSNQPPAHGRNAGVNC</sequence>
<dbReference type="eggNOG" id="COG4603">
    <property type="taxonomic scope" value="Bacteria"/>
</dbReference>
<feature type="transmembrane region" description="Helical" evidence="6">
    <location>
        <begin position="269"/>
        <end position="289"/>
    </location>
</feature>
<feature type="transmembrane region" description="Helical" evidence="6">
    <location>
        <begin position="296"/>
        <end position="312"/>
    </location>
</feature>
<evidence type="ECO:0000256" key="3">
    <source>
        <dbReference type="ARBA" id="ARBA00022692"/>
    </source>
</evidence>
<dbReference type="InterPro" id="IPR001851">
    <property type="entry name" value="ABC_transp_permease"/>
</dbReference>
<dbReference type="GO" id="GO:0005886">
    <property type="term" value="C:plasma membrane"/>
    <property type="evidence" value="ECO:0007669"/>
    <property type="project" value="UniProtKB-SubCell"/>
</dbReference>
<keyword evidence="2" id="KW-1003">Cell membrane</keyword>
<evidence type="ECO:0000256" key="5">
    <source>
        <dbReference type="ARBA" id="ARBA00023136"/>
    </source>
</evidence>
<dbReference type="EMBL" id="JOJP01000001">
    <property type="protein sequence ID" value="KEI69341.1"/>
    <property type="molecule type" value="Genomic_DNA"/>
</dbReference>
<evidence type="ECO:0000313" key="8">
    <source>
        <dbReference type="Proteomes" id="UP000027997"/>
    </source>
</evidence>
<comment type="subcellular location">
    <subcellularLocation>
        <location evidence="1">Cell inner membrane</location>
        <topology evidence="1">Multi-pass membrane protein</topology>
    </subcellularLocation>
</comment>
<dbReference type="Proteomes" id="UP000027997">
    <property type="component" value="Unassembled WGS sequence"/>
</dbReference>
<feature type="transmembrane region" description="Helical" evidence="6">
    <location>
        <begin position="198"/>
        <end position="216"/>
    </location>
</feature>
<dbReference type="GO" id="GO:0022857">
    <property type="term" value="F:transmembrane transporter activity"/>
    <property type="evidence" value="ECO:0007669"/>
    <property type="project" value="InterPro"/>
</dbReference>
<keyword evidence="5 6" id="KW-0472">Membrane</keyword>
<keyword evidence="3 6" id="KW-0812">Transmembrane</keyword>
<dbReference type="PANTHER" id="PTHR47089">
    <property type="entry name" value="ABC TRANSPORTER, PERMEASE PROTEIN"/>
    <property type="match status" value="1"/>
</dbReference>
<keyword evidence="4 6" id="KW-1133">Transmembrane helix</keyword>
<gene>
    <name evidence="7" type="ORF">GV64_00075</name>
</gene>
<evidence type="ECO:0000256" key="4">
    <source>
        <dbReference type="ARBA" id="ARBA00022989"/>
    </source>
</evidence>
<feature type="transmembrane region" description="Helical" evidence="6">
    <location>
        <begin position="115"/>
        <end position="138"/>
    </location>
</feature>
<organism evidence="7 8">
    <name type="scientific">Endozoicomonas elysicola</name>
    <dbReference type="NCBI Taxonomy" id="305900"/>
    <lineage>
        <taxon>Bacteria</taxon>
        <taxon>Pseudomonadati</taxon>
        <taxon>Pseudomonadota</taxon>
        <taxon>Gammaproteobacteria</taxon>
        <taxon>Oceanospirillales</taxon>
        <taxon>Endozoicomonadaceae</taxon>
        <taxon>Endozoicomonas</taxon>
    </lineage>
</organism>
<dbReference type="Pfam" id="PF02653">
    <property type="entry name" value="BPD_transp_2"/>
    <property type="match status" value="1"/>
</dbReference>
<name>A0A081K5B5_9GAMM</name>
<keyword evidence="8" id="KW-1185">Reference proteome</keyword>
<evidence type="ECO:0000256" key="6">
    <source>
        <dbReference type="SAM" id="Phobius"/>
    </source>
</evidence>
<feature type="transmembrane region" description="Helical" evidence="6">
    <location>
        <begin position="147"/>
        <end position="165"/>
    </location>
</feature>
<feature type="transmembrane region" description="Helical" evidence="6">
    <location>
        <begin position="63"/>
        <end position="81"/>
    </location>
</feature>
<dbReference type="CDD" id="cd06580">
    <property type="entry name" value="TM_PBP1_transp_TpRbsC_like"/>
    <property type="match status" value="1"/>
</dbReference>
<feature type="transmembrane region" description="Helical" evidence="6">
    <location>
        <begin position="93"/>
        <end position="109"/>
    </location>
</feature>